<accession>A0A2I0IUX7</accession>
<dbReference type="CDD" id="cd03801">
    <property type="entry name" value="GT4_PimA-like"/>
    <property type="match status" value="1"/>
</dbReference>
<dbReference type="EMBL" id="PGOL01002454">
    <property type="protein sequence ID" value="PKI47805.1"/>
    <property type="molecule type" value="Genomic_DNA"/>
</dbReference>
<keyword evidence="1" id="KW-0808">Transferase</keyword>
<name>A0A2I0IUX7_PUNGR</name>
<keyword evidence="1" id="KW-0328">Glycosyltransferase</keyword>
<dbReference type="AlphaFoldDB" id="A0A2I0IUX7"/>
<dbReference type="SUPFAM" id="SSF53756">
    <property type="entry name" value="UDP-Glycosyltransferase/glycogen phosphorylase"/>
    <property type="match status" value="2"/>
</dbReference>
<dbReference type="PANTHER" id="PTHR47778:SF2">
    <property type="entry name" value="GLYCOSYL TRANSFERASE FAMILY 1 DOMAIN-CONTAINING PROTEIN"/>
    <property type="match status" value="1"/>
</dbReference>
<evidence type="ECO:0000313" key="4">
    <source>
        <dbReference type="EMBL" id="PKI47805.1"/>
    </source>
</evidence>
<dbReference type="Proteomes" id="UP000233551">
    <property type="component" value="Unassembled WGS sequence"/>
</dbReference>
<comment type="caution">
    <text evidence="4">The sequence shown here is derived from an EMBL/GenBank/DDBJ whole genome shotgun (WGS) entry which is preliminary data.</text>
</comment>
<evidence type="ECO:0000256" key="2">
    <source>
        <dbReference type="SAM" id="MobiDB-lite"/>
    </source>
</evidence>
<evidence type="ECO:0000256" key="1">
    <source>
        <dbReference type="ARBA" id="ARBA00022676"/>
    </source>
</evidence>
<dbReference type="Gene3D" id="3.40.50.2000">
    <property type="entry name" value="Glycogen Phosphorylase B"/>
    <property type="match status" value="1"/>
</dbReference>
<feature type="region of interest" description="Disordered" evidence="2">
    <location>
        <begin position="104"/>
        <end position="127"/>
    </location>
</feature>
<evidence type="ECO:0000313" key="5">
    <source>
        <dbReference type="Proteomes" id="UP000233551"/>
    </source>
</evidence>
<dbReference type="PANTHER" id="PTHR47778">
    <property type="entry name" value="BNAA05G14870D PROTEIN"/>
    <property type="match status" value="1"/>
</dbReference>
<dbReference type="Pfam" id="PF16994">
    <property type="entry name" value="Glyco_trans_4_5"/>
    <property type="match status" value="1"/>
</dbReference>
<dbReference type="InterPro" id="IPR041693">
    <property type="entry name" value="Glyco_trans_4_5"/>
</dbReference>
<gene>
    <name evidence="4" type="ORF">CRG98_031766</name>
</gene>
<proteinExistence type="predicted"/>
<dbReference type="InterPro" id="IPR001296">
    <property type="entry name" value="Glyco_trans_1"/>
</dbReference>
<feature type="domain" description="Glycosyl transferase family 1" evidence="3">
    <location>
        <begin position="524"/>
        <end position="623"/>
    </location>
</feature>
<keyword evidence="5" id="KW-1185">Reference proteome</keyword>
<sequence>MQAVVSIGDLQVTVVRQSSSRQGNGAYGSTLPGWSPPHRSPTLLRILRRDGGRGGWRGLRWGRKKVLLLCWKNFIANVTSSAVNIADNREIGVTVRRREYDGTSSSSILRKRNQRSSRRSHGKALSKRKVIPESQNFTLGMPEKEILDKNSTFGWFVGPFGSMEDKILSMDPKRRLGTCDRDGDFARLIRSRRFLLILHELSMTGAPLSMMELATELLNCGADVSAVVLNKKGGLMAELARRGIKVLNDRSKFSFIYAMDCDLVIAGSAACAKWIGTNRIAWWIMENRRIYFERSKTALDRVKMLIFISELQAEQWLAWCEEENIELTSPPMVVPLSVNEELALAAGIPSSLNTPSITVKKMKKKRQQLRDSVRKEMGLTDNDMLVISLSSINSGKGQLLLLESALLVIENNTSQLRTLELGQEDDRLSIRRFHSRASFPDLISSQSDNIPNYVESSLENRRALLYRGASALLNGRRKALSDDTARHEPNLKILIGSVASKSNKATYIEGILSFLSKHPDFSRSVLWTLATTRVASLYSAADVYVMNSQGVGETFGRVTIEAMAYGLPVLGTDAGGTKEIIEHNKTGLLHPTGRSGTKVLAENLRLLLRNPQARAQMGMKGRKKVEMLYLKHDMYRKLAEVLYKCMGR</sequence>
<protein>
    <recommendedName>
        <fullName evidence="3">Glycosyl transferase family 1 domain-containing protein</fullName>
    </recommendedName>
</protein>
<feature type="compositionally biased region" description="Basic residues" evidence="2">
    <location>
        <begin position="109"/>
        <end position="127"/>
    </location>
</feature>
<dbReference type="GO" id="GO:0016757">
    <property type="term" value="F:glycosyltransferase activity"/>
    <property type="evidence" value="ECO:0007669"/>
    <property type="project" value="UniProtKB-KW"/>
</dbReference>
<organism evidence="4 5">
    <name type="scientific">Punica granatum</name>
    <name type="common">Pomegranate</name>
    <dbReference type="NCBI Taxonomy" id="22663"/>
    <lineage>
        <taxon>Eukaryota</taxon>
        <taxon>Viridiplantae</taxon>
        <taxon>Streptophyta</taxon>
        <taxon>Embryophyta</taxon>
        <taxon>Tracheophyta</taxon>
        <taxon>Spermatophyta</taxon>
        <taxon>Magnoliopsida</taxon>
        <taxon>eudicotyledons</taxon>
        <taxon>Gunneridae</taxon>
        <taxon>Pentapetalae</taxon>
        <taxon>rosids</taxon>
        <taxon>malvids</taxon>
        <taxon>Myrtales</taxon>
        <taxon>Lythraceae</taxon>
        <taxon>Punica</taxon>
    </lineage>
</organism>
<reference evidence="4 5" key="1">
    <citation type="submission" date="2017-11" db="EMBL/GenBank/DDBJ databases">
        <title>De-novo sequencing of pomegranate (Punica granatum L.) genome.</title>
        <authorList>
            <person name="Akparov Z."/>
            <person name="Amiraslanov A."/>
            <person name="Hajiyeva S."/>
            <person name="Abbasov M."/>
            <person name="Kaur K."/>
            <person name="Hamwieh A."/>
            <person name="Solovyev V."/>
            <person name="Salamov A."/>
            <person name="Braich B."/>
            <person name="Kosarev P."/>
            <person name="Mahmoud A."/>
            <person name="Hajiyev E."/>
            <person name="Babayeva S."/>
            <person name="Izzatullayeva V."/>
            <person name="Mammadov A."/>
            <person name="Mammadov A."/>
            <person name="Sharifova S."/>
            <person name="Ojaghi J."/>
            <person name="Eynullazada K."/>
            <person name="Bayramov B."/>
            <person name="Abdulazimova A."/>
            <person name="Shahmuradov I."/>
        </authorList>
    </citation>
    <scope>NUCLEOTIDE SEQUENCE [LARGE SCALE GENOMIC DNA]</scope>
    <source>
        <strain evidence="5">cv. AG2017</strain>
        <tissue evidence="4">Leaf</tissue>
    </source>
</reference>
<dbReference type="STRING" id="22663.A0A2I0IUX7"/>
<dbReference type="Pfam" id="PF00534">
    <property type="entry name" value="Glycos_transf_1"/>
    <property type="match status" value="1"/>
</dbReference>
<evidence type="ECO:0000259" key="3">
    <source>
        <dbReference type="Pfam" id="PF00534"/>
    </source>
</evidence>